<accession>A0A2R5ETT0</accession>
<dbReference type="Proteomes" id="UP000245202">
    <property type="component" value="Unassembled WGS sequence"/>
</dbReference>
<dbReference type="Gene3D" id="2.60.40.10">
    <property type="entry name" value="Immunoglobulins"/>
    <property type="match status" value="2"/>
</dbReference>
<dbReference type="SUPFAM" id="SSF81296">
    <property type="entry name" value="E set domains"/>
    <property type="match status" value="2"/>
</dbReference>
<dbReference type="InterPro" id="IPR014756">
    <property type="entry name" value="Ig_E-set"/>
</dbReference>
<evidence type="ECO:0000313" key="1">
    <source>
        <dbReference type="EMBL" id="GBG10082.1"/>
    </source>
</evidence>
<gene>
    <name evidence="1" type="ORF">PAT3040_04793</name>
</gene>
<organism evidence="1 2">
    <name type="scientific">Paenibacillus agaridevorans</name>
    <dbReference type="NCBI Taxonomy" id="171404"/>
    <lineage>
        <taxon>Bacteria</taxon>
        <taxon>Bacillati</taxon>
        <taxon>Bacillota</taxon>
        <taxon>Bacilli</taxon>
        <taxon>Bacillales</taxon>
        <taxon>Paenibacillaceae</taxon>
        <taxon>Paenibacillus</taxon>
    </lineage>
</organism>
<reference evidence="1 2" key="1">
    <citation type="submission" date="2017-08" db="EMBL/GenBank/DDBJ databases">
        <title>Substantial Increase in Enzyme Production by Combined Drug-Resistance Mutations in Paenibacillus agaridevorans.</title>
        <authorList>
            <person name="Tanaka Y."/>
            <person name="Funane K."/>
            <person name="Hosaka T."/>
            <person name="Shiwa Y."/>
            <person name="Fujita N."/>
            <person name="Miyazaki T."/>
            <person name="Yoshikawa H."/>
            <person name="Murakami K."/>
            <person name="Kasahara K."/>
            <person name="Inaoka T."/>
            <person name="Hiraga Y."/>
            <person name="Ochi K."/>
        </authorList>
    </citation>
    <scope>NUCLEOTIDE SEQUENCE [LARGE SCALE GENOMIC DNA]</scope>
    <source>
        <strain evidence="1 2">T-3040</strain>
    </source>
</reference>
<keyword evidence="2" id="KW-1185">Reference proteome</keyword>
<evidence type="ECO:0000313" key="2">
    <source>
        <dbReference type="Proteomes" id="UP000245202"/>
    </source>
</evidence>
<dbReference type="InterPro" id="IPR013783">
    <property type="entry name" value="Ig-like_fold"/>
</dbReference>
<sequence length="696" mass="75662">MKANYPYTGPDYTSIYWHHIPVFISMLEDFLINSAWAKSERSIEFPSLNQSGYAYFASNQYGHAPGVFYEEEEMWLWLDRGIIEPDSVEIDYLAARKDGKLGLALLNEGNLPRETVIELGEKVPGGATYSGTATVYEADGTESSVAVVDGQFTLEIPAKGIRSVVLSIPGMQAPGYARTDVEYSNNLRQTVSEHTRGKGHVIQLEPDSYYAYVYVSDMNDKSDKVSISYQVGNTTSNAEKVGYPYEFLIKVEDPNAVFTYELTAEKGGQNESLGGGTLHPTDFASPGVSIPEEGQFEPIELSVITSGTGSGRLRFVVDLDAFPFAVSENLLKDLRVTGTLTPASGPALELDSTIIGNEVRPNGTTVLVVRPTDEVPLVNYQNYAITLTIHPRPKPGNFEPFALSVISAGRASGHNRMVVSAADFPFAIAGNTLSGYRVTGVLKHKTNGSALVLDSVISGNEMRANNQTILVIAPTLEVPYRDYNDYEIELAIHPFAPDAAPVPASAELSHNQGTGGMADGFYDVTMNLWYGNNAGLYQLYENGVLIDTQWLTVNSPAAQTAVTPVTYRENGTYRYHARLANAFGETVTPTVIVEVTEASPAPFVLSHDNWAGSGEYTVTMNMWWGRNGTTYRLFENGVLIDTQALPDQSPMGQSVVTELHGRSPGVYAYRAELANYAGTVTSEAETVVVDGAPLGE</sequence>
<protein>
    <submittedName>
        <fullName evidence="1">Uncharacterized protein</fullName>
    </submittedName>
</protein>
<comment type="caution">
    <text evidence="1">The sequence shown here is derived from an EMBL/GenBank/DDBJ whole genome shotgun (WGS) entry which is preliminary data.</text>
</comment>
<dbReference type="AlphaFoldDB" id="A0A2R5ETT0"/>
<proteinExistence type="predicted"/>
<dbReference type="EMBL" id="BDQX01000289">
    <property type="protein sequence ID" value="GBG10082.1"/>
    <property type="molecule type" value="Genomic_DNA"/>
</dbReference>
<name>A0A2R5ETT0_9BACL</name>